<evidence type="ECO:0000259" key="1">
    <source>
        <dbReference type="PROSITE" id="PS50181"/>
    </source>
</evidence>
<dbReference type="SMART" id="SM00256">
    <property type="entry name" value="FBOX"/>
    <property type="match status" value="1"/>
</dbReference>
<name>A0A484NEX6_9ASTE</name>
<dbReference type="AlphaFoldDB" id="A0A484NEX6"/>
<dbReference type="InterPro" id="IPR001810">
    <property type="entry name" value="F-box_dom"/>
</dbReference>
<evidence type="ECO:0000313" key="3">
    <source>
        <dbReference type="Proteomes" id="UP000595140"/>
    </source>
</evidence>
<organism evidence="2 3">
    <name type="scientific">Cuscuta campestris</name>
    <dbReference type="NCBI Taxonomy" id="132261"/>
    <lineage>
        <taxon>Eukaryota</taxon>
        <taxon>Viridiplantae</taxon>
        <taxon>Streptophyta</taxon>
        <taxon>Embryophyta</taxon>
        <taxon>Tracheophyta</taxon>
        <taxon>Spermatophyta</taxon>
        <taxon>Magnoliopsida</taxon>
        <taxon>eudicotyledons</taxon>
        <taxon>Gunneridae</taxon>
        <taxon>Pentapetalae</taxon>
        <taxon>asterids</taxon>
        <taxon>lamiids</taxon>
        <taxon>Solanales</taxon>
        <taxon>Convolvulaceae</taxon>
        <taxon>Cuscuteae</taxon>
        <taxon>Cuscuta</taxon>
        <taxon>Cuscuta subgen. Grammica</taxon>
        <taxon>Cuscuta sect. Cleistogrammica</taxon>
    </lineage>
</organism>
<proteinExistence type="predicted"/>
<protein>
    <recommendedName>
        <fullName evidence="1">F-box domain-containing protein</fullName>
    </recommendedName>
</protein>
<dbReference type="OrthoDB" id="1306079at2759"/>
<sequence>MVIQWVSHLFRFRPSRNRGFGLFPDDILVDILSRLPADAVLRCRRVCRHWRTLTSSADFVALQNQRAPSVLLLQGRRLGLLAKTDYFVYDALAKELRKIPFKSRLGFEGRGKTMENETISLRGACGPLLHLKASGYYNWTRGVHNFAFNLITRQLGALKMRKGDFVCGLFFNEARSEYNYLSFRFLGDKSGRFYVYSLDSRTDVEIACSPFLFGRCSNQSPVVANRAVFLMVERTERDVNRCMHAILVFEMDSGKFYNMPHPQFECPGTGLHHFSPYSYLFVHDGHLCLGRRDIELGLLYTWTLVDYANWSWAPLGPTIALLIPKGPTGGARFTILSVRKDELLVYWDPSLFLVNVKDESVEEIKLPYKWLPSSLSLVAYRSTLAAPRLVWDEGKSPLFSL</sequence>
<keyword evidence="3" id="KW-1185">Reference proteome</keyword>
<dbReference type="EMBL" id="OOIL02006662">
    <property type="protein sequence ID" value="VFQ99489.1"/>
    <property type="molecule type" value="Genomic_DNA"/>
</dbReference>
<accession>A0A484NEX6</accession>
<dbReference type="PANTHER" id="PTHR31672">
    <property type="entry name" value="BNACNNG10540D PROTEIN"/>
    <property type="match status" value="1"/>
</dbReference>
<dbReference type="Pfam" id="PF12937">
    <property type="entry name" value="F-box-like"/>
    <property type="match status" value="1"/>
</dbReference>
<dbReference type="Proteomes" id="UP000595140">
    <property type="component" value="Unassembled WGS sequence"/>
</dbReference>
<dbReference type="SUPFAM" id="SSF81383">
    <property type="entry name" value="F-box domain"/>
    <property type="match status" value="1"/>
</dbReference>
<dbReference type="InterPro" id="IPR036047">
    <property type="entry name" value="F-box-like_dom_sf"/>
</dbReference>
<reference evidence="2 3" key="1">
    <citation type="submission" date="2018-04" db="EMBL/GenBank/DDBJ databases">
        <authorList>
            <person name="Vogel A."/>
        </authorList>
    </citation>
    <scope>NUCLEOTIDE SEQUENCE [LARGE SCALE GENOMIC DNA]</scope>
</reference>
<dbReference type="InterPro" id="IPR050796">
    <property type="entry name" value="SCF_F-box_component"/>
</dbReference>
<feature type="domain" description="F-box" evidence="1">
    <location>
        <begin position="17"/>
        <end position="62"/>
    </location>
</feature>
<dbReference type="CDD" id="cd22157">
    <property type="entry name" value="F-box_AtFBW1-like"/>
    <property type="match status" value="1"/>
</dbReference>
<dbReference type="Gene3D" id="1.20.1280.50">
    <property type="match status" value="1"/>
</dbReference>
<evidence type="ECO:0000313" key="2">
    <source>
        <dbReference type="EMBL" id="VFQ99489.1"/>
    </source>
</evidence>
<gene>
    <name evidence="2" type="ORF">CCAM_LOCUS41265</name>
</gene>
<dbReference type="PROSITE" id="PS50181">
    <property type="entry name" value="FBOX"/>
    <property type="match status" value="1"/>
</dbReference>